<dbReference type="PANTHER" id="PTHR11659">
    <property type="entry name" value="GLUTAMYL-TRNA GLN AMIDOTRANSFERASE SUBUNIT B MITOCHONDRIAL AND PROKARYOTIC PET112-RELATED"/>
    <property type="match status" value="1"/>
</dbReference>
<gene>
    <name evidence="9" type="ORF">DJ70_06120</name>
</gene>
<evidence type="ECO:0000313" key="9">
    <source>
        <dbReference type="EMBL" id="OYR57370.1"/>
    </source>
</evidence>
<evidence type="ECO:0000256" key="3">
    <source>
        <dbReference type="ARBA" id="ARBA00022741"/>
    </source>
</evidence>
<dbReference type="AlphaFoldDB" id="A0A256ILD1"/>
<organism evidence="9 10">
    <name type="scientific">Halorubrum halodurans</name>
    <dbReference type="NCBI Taxonomy" id="1383851"/>
    <lineage>
        <taxon>Archaea</taxon>
        <taxon>Methanobacteriati</taxon>
        <taxon>Methanobacteriota</taxon>
        <taxon>Stenosarchaea group</taxon>
        <taxon>Halobacteria</taxon>
        <taxon>Halobacteriales</taxon>
        <taxon>Haloferacaceae</taxon>
        <taxon>Halorubrum</taxon>
    </lineage>
</organism>
<dbReference type="Proteomes" id="UP000216308">
    <property type="component" value="Unassembled WGS sequence"/>
</dbReference>
<evidence type="ECO:0000256" key="1">
    <source>
        <dbReference type="ARBA" id="ARBA00016923"/>
    </source>
</evidence>
<keyword evidence="3" id="KW-0547">Nucleotide-binding</keyword>
<dbReference type="InterPro" id="IPR018027">
    <property type="entry name" value="Asn/Gln_amidotransferase"/>
</dbReference>
<dbReference type="Gene3D" id="1.10.10.410">
    <property type="match status" value="1"/>
</dbReference>
<comment type="catalytic activity">
    <reaction evidence="6">
        <text>L-aspartyl-tRNA(Asn) + L-glutamine + ATP + H2O = L-asparaginyl-tRNA(Asn) + L-glutamate + ADP + phosphate + 2 H(+)</text>
        <dbReference type="Rhea" id="RHEA:14513"/>
        <dbReference type="Rhea" id="RHEA-COMP:9674"/>
        <dbReference type="Rhea" id="RHEA-COMP:9677"/>
        <dbReference type="ChEBI" id="CHEBI:15377"/>
        <dbReference type="ChEBI" id="CHEBI:15378"/>
        <dbReference type="ChEBI" id="CHEBI:29985"/>
        <dbReference type="ChEBI" id="CHEBI:30616"/>
        <dbReference type="ChEBI" id="CHEBI:43474"/>
        <dbReference type="ChEBI" id="CHEBI:58359"/>
        <dbReference type="ChEBI" id="CHEBI:78515"/>
        <dbReference type="ChEBI" id="CHEBI:78516"/>
        <dbReference type="ChEBI" id="CHEBI:456216"/>
    </reaction>
</comment>
<dbReference type="InterPro" id="IPR003789">
    <property type="entry name" value="Asn/Gln_tRNA_amidoTrase-B-like"/>
</dbReference>
<evidence type="ECO:0000256" key="7">
    <source>
        <dbReference type="ARBA" id="ARBA00047913"/>
    </source>
</evidence>
<keyword evidence="10" id="KW-1185">Reference proteome</keyword>
<dbReference type="EMBL" id="NHPJ01000062">
    <property type="protein sequence ID" value="OYR57370.1"/>
    <property type="molecule type" value="Genomic_DNA"/>
</dbReference>
<dbReference type="GO" id="GO:0050567">
    <property type="term" value="F:glutaminyl-tRNA synthase (glutamine-hydrolyzing) activity"/>
    <property type="evidence" value="ECO:0007669"/>
    <property type="project" value="TreeGrafter"/>
</dbReference>
<keyword evidence="9" id="KW-0808">Transferase</keyword>
<sequence>RELEITDVTDRLDEFKRLIELVAAEELTVKNAEEVVLREMLDEGDDPDAIVDREGLGKAESGEVEAAVEAAIDDNPDAVADYHDGDDGAINFLVGQVMQATGGSADPGQVNGLLRERLDG</sequence>
<dbReference type="Pfam" id="PF02637">
    <property type="entry name" value="GatB_Yqey"/>
    <property type="match status" value="1"/>
</dbReference>
<evidence type="ECO:0000256" key="2">
    <source>
        <dbReference type="ARBA" id="ARBA00022598"/>
    </source>
</evidence>
<proteinExistence type="predicted"/>
<evidence type="ECO:0000256" key="6">
    <source>
        <dbReference type="ARBA" id="ARBA00047380"/>
    </source>
</evidence>
<name>A0A256ILD1_9EURY</name>
<dbReference type="SUPFAM" id="SSF89095">
    <property type="entry name" value="GatB/YqeY motif"/>
    <property type="match status" value="1"/>
</dbReference>
<evidence type="ECO:0000256" key="5">
    <source>
        <dbReference type="ARBA" id="ARBA00022917"/>
    </source>
</evidence>
<evidence type="ECO:0000259" key="8">
    <source>
        <dbReference type="SMART" id="SM00845"/>
    </source>
</evidence>
<dbReference type="GO" id="GO:0006412">
    <property type="term" value="P:translation"/>
    <property type="evidence" value="ECO:0007669"/>
    <property type="project" value="UniProtKB-KW"/>
</dbReference>
<evidence type="ECO:0000256" key="4">
    <source>
        <dbReference type="ARBA" id="ARBA00022840"/>
    </source>
</evidence>
<dbReference type="FunFam" id="1.10.10.410:FF:000001">
    <property type="entry name" value="Aspartyl/glutamyl-tRNA(Asn/Gln) amidotransferase subunit B"/>
    <property type="match status" value="1"/>
</dbReference>
<accession>A0A256ILD1</accession>
<protein>
    <recommendedName>
        <fullName evidence="1">Aspartyl/glutamyl-tRNA(Asn/Gln) amidotransferase subunit B</fullName>
    </recommendedName>
</protein>
<feature type="domain" description="Asn/Gln amidotransferase" evidence="8">
    <location>
        <begin position="1"/>
        <end position="118"/>
    </location>
</feature>
<dbReference type="InterPro" id="IPR017959">
    <property type="entry name" value="Asn/Gln-tRNA_amidoTrfase_suB/E"/>
</dbReference>
<keyword evidence="5" id="KW-0648">Protein biosynthesis</keyword>
<dbReference type="GO" id="GO:0005524">
    <property type="term" value="F:ATP binding"/>
    <property type="evidence" value="ECO:0007669"/>
    <property type="project" value="UniProtKB-KW"/>
</dbReference>
<keyword evidence="4" id="KW-0067">ATP-binding</keyword>
<feature type="non-terminal residue" evidence="9">
    <location>
        <position position="1"/>
    </location>
</feature>
<comment type="caution">
    <text evidence="9">The sequence shown here is derived from an EMBL/GenBank/DDBJ whole genome shotgun (WGS) entry which is preliminary data.</text>
</comment>
<dbReference type="GO" id="GO:0070681">
    <property type="term" value="P:glutaminyl-tRNAGln biosynthesis via transamidation"/>
    <property type="evidence" value="ECO:0007669"/>
    <property type="project" value="TreeGrafter"/>
</dbReference>
<dbReference type="InterPro" id="IPR023168">
    <property type="entry name" value="GatB_Yqey_C_2"/>
</dbReference>
<evidence type="ECO:0000313" key="10">
    <source>
        <dbReference type="Proteomes" id="UP000216308"/>
    </source>
</evidence>
<dbReference type="GO" id="GO:0016740">
    <property type="term" value="F:transferase activity"/>
    <property type="evidence" value="ECO:0007669"/>
    <property type="project" value="UniProtKB-KW"/>
</dbReference>
<dbReference type="SMART" id="SM00845">
    <property type="entry name" value="GatB_Yqey"/>
    <property type="match status" value="1"/>
</dbReference>
<dbReference type="PANTHER" id="PTHR11659:SF0">
    <property type="entry name" value="GLUTAMYL-TRNA(GLN) AMIDOTRANSFERASE SUBUNIT B, MITOCHONDRIAL"/>
    <property type="match status" value="1"/>
</dbReference>
<comment type="catalytic activity">
    <reaction evidence="7">
        <text>L-glutamyl-tRNA(Gln) + L-glutamine + ATP + H2O = L-glutaminyl-tRNA(Gln) + L-glutamate + ADP + phosphate + H(+)</text>
        <dbReference type="Rhea" id="RHEA:17521"/>
        <dbReference type="Rhea" id="RHEA-COMP:9681"/>
        <dbReference type="Rhea" id="RHEA-COMP:9684"/>
        <dbReference type="ChEBI" id="CHEBI:15377"/>
        <dbReference type="ChEBI" id="CHEBI:15378"/>
        <dbReference type="ChEBI" id="CHEBI:29985"/>
        <dbReference type="ChEBI" id="CHEBI:30616"/>
        <dbReference type="ChEBI" id="CHEBI:43474"/>
        <dbReference type="ChEBI" id="CHEBI:58359"/>
        <dbReference type="ChEBI" id="CHEBI:78520"/>
        <dbReference type="ChEBI" id="CHEBI:78521"/>
        <dbReference type="ChEBI" id="CHEBI:456216"/>
    </reaction>
</comment>
<reference evidence="9 10" key="1">
    <citation type="journal article" date="2014" name="Front. Microbiol.">
        <title>Population and genomic analysis of the genus Halorubrum.</title>
        <authorList>
            <person name="Fullmer M.S."/>
            <person name="Soucy S.M."/>
            <person name="Swithers K.S."/>
            <person name="Makkay A.M."/>
            <person name="Wheeler R."/>
            <person name="Ventosa A."/>
            <person name="Gogarten J.P."/>
            <person name="Papke R.T."/>
        </authorList>
    </citation>
    <scope>NUCLEOTIDE SEQUENCE [LARGE SCALE GENOMIC DNA]</scope>
    <source>
        <strain evidence="9 10">Cb34</strain>
    </source>
</reference>
<keyword evidence="2" id="KW-0436">Ligase</keyword>